<dbReference type="Proteomes" id="UP000188268">
    <property type="component" value="Unassembled WGS sequence"/>
</dbReference>
<name>A0A1R3GXB6_COCAP</name>
<protein>
    <submittedName>
        <fullName evidence="1">Uncharacterized protein</fullName>
    </submittedName>
</protein>
<dbReference type="EMBL" id="AWWV01013168">
    <property type="protein sequence ID" value="OMO62732.1"/>
    <property type="molecule type" value="Genomic_DNA"/>
</dbReference>
<reference evidence="1 2" key="1">
    <citation type="submission" date="2013-09" db="EMBL/GenBank/DDBJ databases">
        <title>Corchorus capsularis genome sequencing.</title>
        <authorList>
            <person name="Alam M."/>
            <person name="Haque M.S."/>
            <person name="Islam M.S."/>
            <person name="Emdad E.M."/>
            <person name="Islam M.M."/>
            <person name="Ahmed B."/>
            <person name="Halim A."/>
            <person name="Hossen Q.M.M."/>
            <person name="Hossain M.Z."/>
            <person name="Ahmed R."/>
            <person name="Khan M.M."/>
            <person name="Islam R."/>
            <person name="Rashid M.M."/>
            <person name="Khan S.A."/>
            <person name="Rahman M.S."/>
            <person name="Alam M."/>
        </authorList>
    </citation>
    <scope>NUCLEOTIDE SEQUENCE [LARGE SCALE GENOMIC DNA]</scope>
    <source>
        <strain evidence="2">cv. CVL-1</strain>
        <tissue evidence="1">Whole seedling</tissue>
    </source>
</reference>
<gene>
    <name evidence="1" type="ORF">CCACVL1_22665</name>
</gene>
<evidence type="ECO:0000313" key="1">
    <source>
        <dbReference type="EMBL" id="OMO62732.1"/>
    </source>
</evidence>
<sequence>MGGPWTKIEARSSGWAGLGQAHIAQVLSKRPARTRPSSAHEHL</sequence>
<keyword evidence="2" id="KW-1185">Reference proteome</keyword>
<dbReference type="AlphaFoldDB" id="A0A1R3GXB6"/>
<organism evidence="1 2">
    <name type="scientific">Corchorus capsularis</name>
    <name type="common">Jute</name>
    <dbReference type="NCBI Taxonomy" id="210143"/>
    <lineage>
        <taxon>Eukaryota</taxon>
        <taxon>Viridiplantae</taxon>
        <taxon>Streptophyta</taxon>
        <taxon>Embryophyta</taxon>
        <taxon>Tracheophyta</taxon>
        <taxon>Spermatophyta</taxon>
        <taxon>Magnoliopsida</taxon>
        <taxon>eudicotyledons</taxon>
        <taxon>Gunneridae</taxon>
        <taxon>Pentapetalae</taxon>
        <taxon>rosids</taxon>
        <taxon>malvids</taxon>
        <taxon>Malvales</taxon>
        <taxon>Malvaceae</taxon>
        <taxon>Grewioideae</taxon>
        <taxon>Apeibeae</taxon>
        <taxon>Corchorus</taxon>
    </lineage>
</organism>
<comment type="caution">
    <text evidence="1">The sequence shown here is derived from an EMBL/GenBank/DDBJ whole genome shotgun (WGS) entry which is preliminary data.</text>
</comment>
<evidence type="ECO:0000313" key="2">
    <source>
        <dbReference type="Proteomes" id="UP000188268"/>
    </source>
</evidence>
<proteinExistence type="predicted"/>
<accession>A0A1R3GXB6</accession>
<dbReference type="Gramene" id="OMO62732">
    <property type="protein sequence ID" value="OMO62732"/>
    <property type="gene ID" value="CCACVL1_22665"/>
</dbReference>